<dbReference type="EMBL" id="CARXXK010000002">
    <property type="protein sequence ID" value="CAI6359224.1"/>
    <property type="molecule type" value="Genomic_DNA"/>
</dbReference>
<dbReference type="Pfam" id="PF13843">
    <property type="entry name" value="DDE_Tnp_1_7"/>
    <property type="match status" value="1"/>
</dbReference>
<dbReference type="PANTHER" id="PTHR46599">
    <property type="entry name" value="PIGGYBAC TRANSPOSABLE ELEMENT-DERIVED PROTEIN 4"/>
    <property type="match status" value="1"/>
</dbReference>
<proteinExistence type="predicted"/>
<evidence type="ECO:0000259" key="1">
    <source>
        <dbReference type="Pfam" id="PF13843"/>
    </source>
</evidence>
<dbReference type="InterPro" id="IPR029526">
    <property type="entry name" value="PGBD"/>
</dbReference>
<sequence>MSSQRFCFLMRNLRFDNFTDREQRREIDKLAAIRELFEIILHNFQTNFIPSEYLTIDEQLISFRGRCSFRQYIPSKPAGYGIKIFALVDVKNAYTYNLEVYVGTQPDGPYKINNSPNNVVTRLVQPIEGTKRNITIDNWFTSLPLVLQLLEEKKLTVVGTMRRNKTCIPKQFADPKNRPINLSLFGFHKDCTLTSYVPKKNKVVIAVSTLHHDNNKDPTGDNWR</sequence>
<reference evidence="2 3" key="1">
    <citation type="submission" date="2023-01" db="EMBL/GenBank/DDBJ databases">
        <authorList>
            <person name="Whitehead M."/>
        </authorList>
    </citation>
    <scope>NUCLEOTIDE SEQUENCE [LARGE SCALE GENOMIC DNA]</scope>
</reference>
<keyword evidence="3" id="KW-1185">Reference proteome</keyword>
<feature type="domain" description="PiggyBac transposable element-derived protein" evidence="1">
    <location>
        <begin position="1"/>
        <end position="213"/>
    </location>
</feature>
<organism evidence="2 3">
    <name type="scientific">Macrosiphum euphorbiae</name>
    <name type="common">potato aphid</name>
    <dbReference type="NCBI Taxonomy" id="13131"/>
    <lineage>
        <taxon>Eukaryota</taxon>
        <taxon>Metazoa</taxon>
        <taxon>Ecdysozoa</taxon>
        <taxon>Arthropoda</taxon>
        <taxon>Hexapoda</taxon>
        <taxon>Insecta</taxon>
        <taxon>Pterygota</taxon>
        <taxon>Neoptera</taxon>
        <taxon>Paraneoptera</taxon>
        <taxon>Hemiptera</taxon>
        <taxon>Sternorrhyncha</taxon>
        <taxon>Aphidomorpha</taxon>
        <taxon>Aphidoidea</taxon>
        <taxon>Aphididae</taxon>
        <taxon>Macrosiphini</taxon>
        <taxon>Macrosiphum</taxon>
    </lineage>
</organism>
<name>A0AAV0WSZ7_9HEMI</name>
<dbReference type="AlphaFoldDB" id="A0AAV0WSZ7"/>
<accession>A0AAV0WSZ7</accession>
<evidence type="ECO:0000313" key="3">
    <source>
        <dbReference type="Proteomes" id="UP001160148"/>
    </source>
</evidence>
<protein>
    <recommendedName>
        <fullName evidence="1">PiggyBac transposable element-derived protein domain-containing protein</fullName>
    </recommendedName>
</protein>
<dbReference type="PANTHER" id="PTHR46599:SF6">
    <property type="entry name" value="DUAL SPECIFICITY PHOSPHATASE 26"/>
    <property type="match status" value="1"/>
</dbReference>
<comment type="caution">
    <text evidence="2">The sequence shown here is derived from an EMBL/GenBank/DDBJ whole genome shotgun (WGS) entry which is preliminary data.</text>
</comment>
<evidence type="ECO:0000313" key="2">
    <source>
        <dbReference type="EMBL" id="CAI6359224.1"/>
    </source>
</evidence>
<dbReference type="Proteomes" id="UP001160148">
    <property type="component" value="Unassembled WGS sequence"/>
</dbReference>
<gene>
    <name evidence="2" type="ORF">MEUPH1_LOCUS14654</name>
</gene>